<dbReference type="OMA" id="YHSTDFD"/>
<keyword evidence="7 10" id="KW-0256">Endoplasmic reticulum</keyword>
<dbReference type="GeneID" id="14919426"/>
<keyword evidence="6 10" id="KW-0812">Transmembrane</keyword>
<evidence type="ECO:0000256" key="1">
    <source>
        <dbReference type="ARBA" id="ARBA00004477"/>
    </source>
</evidence>
<dbReference type="AlphaFoldDB" id="L8GZI1"/>
<dbReference type="Pfam" id="PF03155">
    <property type="entry name" value="Alg6_Alg8"/>
    <property type="match status" value="1"/>
</dbReference>
<dbReference type="STRING" id="1257118.L8GZI1"/>
<evidence type="ECO:0000256" key="11">
    <source>
        <dbReference type="SAM" id="MobiDB-lite"/>
    </source>
</evidence>
<comment type="subcellular location">
    <subcellularLocation>
        <location evidence="1 10">Endoplasmic reticulum membrane</location>
        <topology evidence="1 10">Multi-pass membrane protein</topology>
    </subcellularLocation>
</comment>
<evidence type="ECO:0000313" key="12">
    <source>
        <dbReference type="EMBL" id="ELR18634.1"/>
    </source>
</evidence>
<evidence type="ECO:0000256" key="5">
    <source>
        <dbReference type="ARBA" id="ARBA00022679"/>
    </source>
</evidence>
<feature type="transmembrane region" description="Helical" evidence="10">
    <location>
        <begin position="397"/>
        <end position="418"/>
    </location>
</feature>
<dbReference type="InterPro" id="IPR004856">
    <property type="entry name" value="Glyco_trans_ALG6/ALG8"/>
</dbReference>
<evidence type="ECO:0000256" key="10">
    <source>
        <dbReference type="RuleBase" id="RU363110"/>
    </source>
</evidence>
<feature type="compositionally biased region" description="Low complexity" evidence="11">
    <location>
        <begin position="231"/>
        <end position="240"/>
    </location>
</feature>
<dbReference type="GO" id="GO:0005789">
    <property type="term" value="C:endoplasmic reticulum membrane"/>
    <property type="evidence" value="ECO:0007669"/>
    <property type="project" value="UniProtKB-SubCell"/>
</dbReference>
<organism evidence="12 13">
    <name type="scientific">Acanthamoeba castellanii (strain ATCC 30010 / Neff)</name>
    <dbReference type="NCBI Taxonomy" id="1257118"/>
    <lineage>
        <taxon>Eukaryota</taxon>
        <taxon>Amoebozoa</taxon>
        <taxon>Discosea</taxon>
        <taxon>Longamoebia</taxon>
        <taxon>Centramoebida</taxon>
        <taxon>Acanthamoebidae</taxon>
        <taxon>Acanthamoeba</taxon>
    </lineage>
</organism>
<comment type="similarity">
    <text evidence="3 10">Belongs to the ALG6/ALG8 glucosyltransferase family.</text>
</comment>
<dbReference type="UniPathway" id="UPA00378"/>
<evidence type="ECO:0000256" key="2">
    <source>
        <dbReference type="ARBA" id="ARBA00004922"/>
    </source>
</evidence>
<evidence type="ECO:0000313" key="13">
    <source>
        <dbReference type="Proteomes" id="UP000011083"/>
    </source>
</evidence>
<feature type="transmembrane region" description="Helical" evidence="10">
    <location>
        <begin position="438"/>
        <end position="459"/>
    </location>
</feature>
<feature type="transmembrane region" description="Helical" evidence="10">
    <location>
        <begin position="285"/>
        <end position="306"/>
    </location>
</feature>
<keyword evidence="9 10" id="KW-0472">Membrane</keyword>
<dbReference type="Proteomes" id="UP000011083">
    <property type="component" value="Unassembled WGS sequence"/>
</dbReference>
<protein>
    <recommendedName>
        <fullName evidence="10">Alpha-1,3-glucosyltransferase</fullName>
        <ecNumber evidence="10">2.4.1.-</ecNumber>
    </recommendedName>
</protein>
<proteinExistence type="inferred from homology"/>
<sequence length="598" mass="65524">MEVLGRDAGAGRLRAVFLMATALKLLLIPSYRSTDFEVHRNWMAITHTLPLSNWYYESTSEWTLDYPPLFAWFEWALAHAAVWFDPAMVELHHLNYASPLAVLFQRLTVIATDLVLFAGALRLCQTLFPLSEAKRLVCVGLVVLNPGLLIVDHVHFQYNGLLMGLLLLSIDAILHSHVLVGAALFTVVVNMKHIFVYMAPVYFVYILKNYCFCAPSAAPSVAPSVAPSAAPSAPSAAPLSPDRRRRPSLAGSDTESDTEGSCAEEEGDEWYGAGEKPRSFSPLRFIRVGLVVLAVVAVSLGPFVYLSQIRQVLSRLFPFGRGLCNAYWAPNFWTLYNVADKILAQRTVGVGVMTGGLVGEFEHAVLPVVKPLHTFVLTLAASTPLLWKLLDGGRGGRVFIAALVQCSLCFFMFSWHVHEKAVLMPILLLTLLAGMDRDYAHAFFFASTVAHYSLFPLLFTPREYATKVLLVGTYTLVAWVLLPQIHAPPRAPERRRSGGGGTEPAAEERLVGGWWTGDGAYLAGLAAVEAYGGSWGGLHAWLWGAGGRLPFLPLLVTSLYCALGLLHAFVRLYRAFLLIVVPSTTSSARSSPAPLKRS</sequence>
<keyword evidence="13" id="KW-1185">Reference proteome</keyword>
<dbReference type="VEuPathDB" id="AmoebaDB:ACA1_298670"/>
<evidence type="ECO:0000256" key="4">
    <source>
        <dbReference type="ARBA" id="ARBA00022676"/>
    </source>
</evidence>
<dbReference type="GO" id="GO:0042283">
    <property type="term" value="F:dolichyl pyrophosphate Glc1Man9GlcNAc2 alpha-1,3-glucosyltransferase activity"/>
    <property type="evidence" value="ECO:0007669"/>
    <property type="project" value="TreeGrafter"/>
</dbReference>
<name>L8GZI1_ACACF</name>
<evidence type="ECO:0000256" key="9">
    <source>
        <dbReference type="ARBA" id="ARBA00023136"/>
    </source>
</evidence>
<keyword evidence="4 10" id="KW-0328">Glycosyltransferase</keyword>
<dbReference type="EMBL" id="KB007949">
    <property type="protein sequence ID" value="ELR18634.1"/>
    <property type="molecule type" value="Genomic_DNA"/>
</dbReference>
<feature type="transmembrane region" description="Helical" evidence="10">
    <location>
        <begin position="103"/>
        <end position="124"/>
    </location>
</feature>
<evidence type="ECO:0000256" key="8">
    <source>
        <dbReference type="ARBA" id="ARBA00022989"/>
    </source>
</evidence>
<dbReference type="EC" id="2.4.1.-" evidence="10"/>
<evidence type="ECO:0000256" key="6">
    <source>
        <dbReference type="ARBA" id="ARBA00022692"/>
    </source>
</evidence>
<accession>L8GZI1</accession>
<dbReference type="OrthoDB" id="1689333at2759"/>
<dbReference type="KEGG" id="acan:ACA1_298670"/>
<evidence type="ECO:0000256" key="7">
    <source>
        <dbReference type="ARBA" id="ARBA00022824"/>
    </source>
</evidence>
<keyword evidence="5 10" id="KW-0808">Transferase</keyword>
<feature type="region of interest" description="Disordered" evidence="11">
    <location>
        <begin position="231"/>
        <end position="268"/>
    </location>
</feature>
<evidence type="ECO:0000256" key="3">
    <source>
        <dbReference type="ARBA" id="ARBA00008715"/>
    </source>
</evidence>
<feature type="compositionally biased region" description="Acidic residues" evidence="11">
    <location>
        <begin position="254"/>
        <end position="268"/>
    </location>
</feature>
<gene>
    <name evidence="12" type="ORF">ACA1_298670</name>
</gene>
<dbReference type="RefSeq" id="XP_004340676.1">
    <property type="nucleotide sequence ID" value="XM_004340628.1"/>
</dbReference>
<dbReference type="PANTHER" id="PTHR12413:SF2">
    <property type="entry name" value="DOLICHYL PYROPHOSPHATE GLC1MAN9GLCNAC2 ALPHA-1,3-GLUCOSYLTRANSFERASE-RELATED"/>
    <property type="match status" value="1"/>
</dbReference>
<feature type="transmembrane region" description="Helical" evidence="10">
    <location>
        <begin position="551"/>
        <end position="570"/>
    </location>
</feature>
<dbReference type="PANTHER" id="PTHR12413">
    <property type="entry name" value="DOLICHYL GLYCOSYLTRANSFERASE"/>
    <property type="match status" value="1"/>
</dbReference>
<reference evidence="12 13" key="1">
    <citation type="journal article" date="2013" name="Genome Biol.">
        <title>Genome of Acanthamoeba castellanii highlights extensive lateral gene transfer and early evolution of tyrosine kinase signaling.</title>
        <authorList>
            <person name="Clarke M."/>
            <person name="Lohan A.J."/>
            <person name="Liu B."/>
            <person name="Lagkouvardos I."/>
            <person name="Roy S."/>
            <person name="Zafar N."/>
            <person name="Bertelli C."/>
            <person name="Schilde C."/>
            <person name="Kianianmomeni A."/>
            <person name="Burglin T.R."/>
            <person name="Frech C."/>
            <person name="Turcotte B."/>
            <person name="Kopec K.O."/>
            <person name="Synnott J.M."/>
            <person name="Choo C."/>
            <person name="Paponov I."/>
            <person name="Finkler A."/>
            <person name="Soon Heng Tan C."/>
            <person name="Hutchins A.P."/>
            <person name="Weinmeier T."/>
            <person name="Rattei T."/>
            <person name="Chu J.S."/>
            <person name="Gimenez G."/>
            <person name="Irimia M."/>
            <person name="Rigden D.J."/>
            <person name="Fitzpatrick D.A."/>
            <person name="Lorenzo-Morales J."/>
            <person name="Bateman A."/>
            <person name="Chiu C.H."/>
            <person name="Tang P."/>
            <person name="Hegemann P."/>
            <person name="Fromm H."/>
            <person name="Raoult D."/>
            <person name="Greub G."/>
            <person name="Miranda-Saavedra D."/>
            <person name="Chen N."/>
            <person name="Nash P."/>
            <person name="Ginger M.L."/>
            <person name="Horn M."/>
            <person name="Schaap P."/>
            <person name="Caler L."/>
            <person name="Loftus B."/>
        </authorList>
    </citation>
    <scope>NUCLEOTIDE SEQUENCE [LARGE SCALE GENOMIC DNA]</scope>
    <source>
        <strain evidence="12 13">Neff</strain>
    </source>
</reference>
<comment type="pathway">
    <text evidence="2 10">Protein modification; protein glycosylation.</text>
</comment>
<feature type="transmembrane region" description="Helical" evidence="10">
    <location>
        <begin position="468"/>
        <end position="487"/>
    </location>
</feature>
<feature type="transmembrane region" description="Helical" evidence="10">
    <location>
        <begin position="162"/>
        <end position="189"/>
    </location>
</feature>
<feature type="transmembrane region" description="Helical" evidence="10">
    <location>
        <begin position="12"/>
        <end position="31"/>
    </location>
</feature>
<keyword evidence="8 10" id="KW-1133">Transmembrane helix</keyword>
<feature type="transmembrane region" description="Helical" evidence="10">
    <location>
        <begin position="136"/>
        <end position="156"/>
    </location>
</feature>
<dbReference type="GO" id="GO:0006487">
    <property type="term" value="P:protein N-linked glycosylation"/>
    <property type="evidence" value="ECO:0007669"/>
    <property type="project" value="TreeGrafter"/>
</dbReference>